<protein>
    <submittedName>
        <fullName evidence="1">Uncharacterized protein</fullName>
    </submittedName>
</protein>
<gene>
    <name evidence="1" type="ORF">EW145_g5472</name>
</gene>
<dbReference type="AlphaFoldDB" id="A0A4S4KZU8"/>
<reference evidence="1 2" key="1">
    <citation type="submission" date="2019-02" db="EMBL/GenBank/DDBJ databases">
        <title>Genome sequencing of the rare red list fungi Phellinidium pouzarii.</title>
        <authorList>
            <person name="Buettner E."/>
            <person name="Kellner H."/>
        </authorList>
    </citation>
    <scope>NUCLEOTIDE SEQUENCE [LARGE SCALE GENOMIC DNA]</scope>
    <source>
        <strain evidence="1 2">DSM 108285</strain>
    </source>
</reference>
<dbReference type="Proteomes" id="UP000308199">
    <property type="component" value="Unassembled WGS sequence"/>
</dbReference>
<organism evidence="1 2">
    <name type="scientific">Phellinidium pouzarii</name>
    <dbReference type="NCBI Taxonomy" id="167371"/>
    <lineage>
        <taxon>Eukaryota</taxon>
        <taxon>Fungi</taxon>
        <taxon>Dikarya</taxon>
        <taxon>Basidiomycota</taxon>
        <taxon>Agaricomycotina</taxon>
        <taxon>Agaricomycetes</taxon>
        <taxon>Hymenochaetales</taxon>
        <taxon>Hymenochaetaceae</taxon>
        <taxon>Phellinidium</taxon>
    </lineage>
</organism>
<name>A0A4S4KZU8_9AGAM</name>
<comment type="caution">
    <text evidence="1">The sequence shown here is derived from an EMBL/GenBank/DDBJ whole genome shotgun (WGS) entry which is preliminary data.</text>
</comment>
<evidence type="ECO:0000313" key="1">
    <source>
        <dbReference type="EMBL" id="THH04506.1"/>
    </source>
</evidence>
<evidence type="ECO:0000313" key="2">
    <source>
        <dbReference type="Proteomes" id="UP000308199"/>
    </source>
</evidence>
<accession>A0A4S4KZU8</accession>
<sequence length="71" mass="7682">MKVSLEGVPDSLNADWETFIVSVCSVSNALKDIVTAILDEQAALSQGKDASDFNGKVMCFVDLKSKFDDHS</sequence>
<dbReference type="EMBL" id="SGPK01000337">
    <property type="protein sequence ID" value="THH04506.1"/>
    <property type="molecule type" value="Genomic_DNA"/>
</dbReference>
<proteinExistence type="predicted"/>
<keyword evidence="2" id="KW-1185">Reference proteome</keyword>